<organism evidence="2 3">
    <name type="scientific">Myxozyma melibiosi</name>
    <dbReference type="NCBI Taxonomy" id="54550"/>
    <lineage>
        <taxon>Eukaryota</taxon>
        <taxon>Fungi</taxon>
        <taxon>Dikarya</taxon>
        <taxon>Ascomycota</taxon>
        <taxon>Saccharomycotina</taxon>
        <taxon>Lipomycetes</taxon>
        <taxon>Lipomycetales</taxon>
        <taxon>Lipomycetaceae</taxon>
        <taxon>Myxozyma</taxon>
    </lineage>
</organism>
<protein>
    <submittedName>
        <fullName evidence="2">Uncharacterized protein</fullName>
    </submittedName>
</protein>
<dbReference type="EMBL" id="JBBJBU010000016">
    <property type="protein sequence ID" value="KAK7202518.1"/>
    <property type="molecule type" value="Genomic_DNA"/>
</dbReference>
<evidence type="ECO:0000313" key="3">
    <source>
        <dbReference type="Proteomes" id="UP001498771"/>
    </source>
</evidence>
<keyword evidence="1" id="KW-0732">Signal</keyword>
<sequence length="259" mass="29542">MLLLQVLILTMCSLRQISAKEWVASNICYIGDMERDFCYNPEWQTISEESYWRVDEEEKVMYYHVPQNVMYYYKPHEHSRGGFSSVDHKSTSGLALSWLALSRRPSDWLGSSCSIFNSTTTLEWVACEGLHVVGFLIASLGVKTFSSLISNYIVKPFLGRSPDVSIGFGDEDEEGDHMRVSVSTFRDGESVSRTYYDVGEFTANCEKQDYSVQLRVDMDSGVAETVCVSWYDEREKGFVMSVRWTNRLSTDGNDITFIG</sequence>
<keyword evidence="3" id="KW-1185">Reference proteome</keyword>
<proteinExistence type="predicted"/>
<accession>A0ABR1F0D0</accession>
<name>A0ABR1F0D0_9ASCO</name>
<comment type="caution">
    <text evidence="2">The sequence shown here is derived from an EMBL/GenBank/DDBJ whole genome shotgun (WGS) entry which is preliminary data.</text>
</comment>
<evidence type="ECO:0000256" key="1">
    <source>
        <dbReference type="SAM" id="SignalP"/>
    </source>
</evidence>
<dbReference type="GeneID" id="90040519"/>
<reference evidence="2 3" key="1">
    <citation type="submission" date="2024-03" db="EMBL/GenBank/DDBJ databases">
        <title>Genome-scale model development and genomic sequencing of the oleaginous clade Lipomyces.</title>
        <authorList>
            <consortium name="Lawrence Berkeley National Laboratory"/>
            <person name="Czajka J.J."/>
            <person name="Han Y."/>
            <person name="Kim J."/>
            <person name="Mondo S.J."/>
            <person name="Hofstad B.A."/>
            <person name="Robles A."/>
            <person name="Haridas S."/>
            <person name="Riley R."/>
            <person name="LaButti K."/>
            <person name="Pangilinan J."/>
            <person name="Andreopoulos W."/>
            <person name="Lipzen A."/>
            <person name="Yan J."/>
            <person name="Wang M."/>
            <person name="Ng V."/>
            <person name="Grigoriev I.V."/>
            <person name="Spatafora J.W."/>
            <person name="Magnuson J.K."/>
            <person name="Baker S.E."/>
            <person name="Pomraning K.R."/>
        </authorList>
    </citation>
    <scope>NUCLEOTIDE SEQUENCE [LARGE SCALE GENOMIC DNA]</scope>
    <source>
        <strain evidence="2 3">Phaff 52-87</strain>
    </source>
</reference>
<evidence type="ECO:0000313" key="2">
    <source>
        <dbReference type="EMBL" id="KAK7202518.1"/>
    </source>
</evidence>
<gene>
    <name evidence="2" type="ORF">BZA70DRAFT_313006</name>
</gene>
<dbReference type="Proteomes" id="UP001498771">
    <property type="component" value="Unassembled WGS sequence"/>
</dbReference>
<feature type="chain" id="PRO_5046774467" evidence="1">
    <location>
        <begin position="20"/>
        <end position="259"/>
    </location>
</feature>
<dbReference type="RefSeq" id="XP_064765551.1">
    <property type="nucleotide sequence ID" value="XM_064915007.1"/>
</dbReference>
<feature type="signal peptide" evidence="1">
    <location>
        <begin position="1"/>
        <end position="19"/>
    </location>
</feature>